<proteinExistence type="predicted"/>
<feature type="domain" description="F-box" evidence="1">
    <location>
        <begin position="14"/>
        <end position="46"/>
    </location>
</feature>
<dbReference type="AlphaFoldDB" id="A0A498HRC8"/>
<accession>A0A498HRC8</accession>
<sequence length="407" mass="46379">MAISSPGEAVANSQDILTQILLRLPTKSLVRFKCVSTHWLSLISCPQFIAAQVRCQGTLAPSGLLLNNDYLPTPEFQYVSFTHSNHPKFDANPPPYLSYLGVPRIKILQSCNGLLLCSSAYLTDDPDFKNTAFDFGIPHDFITSVSEDDCGIRIFVCNPITMQFKTINLPSDEVGCAEIEGVNMAFDPTHSPHFKIVCVLRSSNGADEVYSLRVYESQNNAWKPSLINFDPPEATHFGAPVFFRRAIHWYSEEQTSLCFDVDEECLNPIPMPRYLTRNTIQYFGESRGQLQLIMHTTSDVEFDVLELEEDYSGWRLRHRVNLATFRVEFCDMYGVGSEWFRVSVLRMVEAEAERQEESELVLFVCGRLFSYRLKDGSLKQLMCLVPYEKAECEWENAFPFIETLCPV</sequence>
<dbReference type="InterPro" id="IPR017451">
    <property type="entry name" value="F-box-assoc_interact_dom"/>
</dbReference>
<dbReference type="Gene3D" id="1.20.1280.50">
    <property type="match status" value="1"/>
</dbReference>
<dbReference type="SUPFAM" id="SSF81383">
    <property type="entry name" value="F-box domain"/>
    <property type="match status" value="1"/>
</dbReference>
<dbReference type="STRING" id="3750.A0A498HRC8"/>
<dbReference type="PANTHER" id="PTHR35546">
    <property type="entry name" value="F-BOX PROTEIN INTERACTION DOMAIN PROTEIN-RELATED"/>
    <property type="match status" value="1"/>
</dbReference>
<keyword evidence="4" id="KW-1185">Reference proteome</keyword>
<evidence type="ECO:0000313" key="4">
    <source>
        <dbReference type="Proteomes" id="UP000290289"/>
    </source>
</evidence>
<dbReference type="EMBL" id="RDQH01000342">
    <property type="protein sequence ID" value="RXH71403.1"/>
    <property type="molecule type" value="Genomic_DNA"/>
</dbReference>
<name>A0A498HRC8_MALDO</name>
<dbReference type="Pfam" id="PF00646">
    <property type="entry name" value="F-box"/>
    <property type="match status" value="1"/>
</dbReference>
<evidence type="ECO:0000259" key="1">
    <source>
        <dbReference type="Pfam" id="PF00646"/>
    </source>
</evidence>
<protein>
    <submittedName>
        <fullName evidence="3">Uncharacterized protein</fullName>
    </submittedName>
</protein>
<evidence type="ECO:0000313" key="3">
    <source>
        <dbReference type="EMBL" id="RXH71403.1"/>
    </source>
</evidence>
<dbReference type="PANTHER" id="PTHR35546:SF25">
    <property type="entry name" value="F-BOX DOMAIN-CONTAINING PROTEIN"/>
    <property type="match status" value="1"/>
</dbReference>
<dbReference type="NCBIfam" id="TIGR01640">
    <property type="entry name" value="F_box_assoc_1"/>
    <property type="match status" value="1"/>
</dbReference>
<gene>
    <name evidence="3" type="ORF">DVH24_018758</name>
</gene>
<organism evidence="3 4">
    <name type="scientific">Malus domestica</name>
    <name type="common">Apple</name>
    <name type="synonym">Pyrus malus</name>
    <dbReference type="NCBI Taxonomy" id="3750"/>
    <lineage>
        <taxon>Eukaryota</taxon>
        <taxon>Viridiplantae</taxon>
        <taxon>Streptophyta</taxon>
        <taxon>Embryophyta</taxon>
        <taxon>Tracheophyta</taxon>
        <taxon>Spermatophyta</taxon>
        <taxon>Magnoliopsida</taxon>
        <taxon>eudicotyledons</taxon>
        <taxon>Gunneridae</taxon>
        <taxon>Pentapetalae</taxon>
        <taxon>rosids</taxon>
        <taxon>fabids</taxon>
        <taxon>Rosales</taxon>
        <taxon>Rosaceae</taxon>
        <taxon>Amygdaloideae</taxon>
        <taxon>Maleae</taxon>
        <taxon>Malus</taxon>
    </lineage>
</organism>
<dbReference type="InterPro" id="IPR006527">
    <property type="entry name" value="F-box-assoc_dom_typ1"/>
</dbReference>
<dbReference type="InterPro" id="IPR036047">
    <property type="entry name" value="F-box-like_dom_sf"/>
</dbReference>
<evidence type="ECO:0000259" key="2">
    <source>
        <dbReference type="Pfam" id="PF07734"/>
    </source>
</evidence>
<dbReference type="InterPro" id="IPR001810">
    <property type="entry name" value="F-box_dom"/>
</dbReference>
<dbReference type="InterPro" id="IPR055290">
    <property type="entry name" value="At3g26010-like"/>
</dbReference>
<comment type="caution">
    <text evidence="3">The sequence shown here is derived from an EMBL/GenBank/DDBJ whole genome shotgun (WGS) entry which is preliminary data.</text>
</comment>
<dbReference type="Proteomes" id="UP000290289">
    <property type="component" value="Chromosome 16"/>
</dbReference>
<dbReference type="Pfam" id="PF07734">
    <property type="entry name" value="FBA_1"/>
    <property type="match status" value="1"/>
</dbReference>
<feature type="domain" description="F-box associated beta-propeller type 1" evidence="2">
    <location>
        <begin position="152"/>
        <end position="272"/>
    </location>
</feature>
<reference evidence="3 4" key="1">
    <citation type="submission" date="2018-10" db="EMBL/GenBank/DDBJ databases">
        <title>A high-quality apple genome assembly.</title>
        <authorList>
            <person name="Hu J."/>
        </authorList>
    </citation>
    <scope>NUCLEOTIDE SEQUENCE [LARGE SCALE GENOMIC DNA]</scope>
    <source>
        <strain evidence="4">cv. HFTH1</strain>
        <tissue evidence="3">Young leaf</tissue>
    </source>
</reference>